<keyword evidence="4" id="KW-0732">Signal</keyword>
<evidence type="ECO:0000256" key="3">
    <source>
        <dbReference type="SAM" id="MobiDB-lite"/>
    </source>
</evidence>
<feature type="chain" id="PRO_5043797105" description="Cuticle protein" evidence="4">
    <location>
        <begin position="17"/>
        <end position="219"/>
    </location>
</feature>
<dbReference type="InterPro" id="IPR000618">
    <property type="entry name" value="Insect_cuticle"/>
</dbReference>
<dbReference type="EMBL" id="CAXKWB010000153">
    <property type="protein sequence ID" value="CAL4059531.1"/>
    <property type="molecule type" value="Genomic_DNA"/>
</dbReference>
<keyword evidence="1 2" id="KW-0193">Cuticle</keyword>
<evidence type="ECO:0008006" key="7">
    <source>
        <dbReference type="Google" id="ProtNLM"/>
    </source>
</evidence>
<dbReference type="PANTHER" id="PTHR12236">
    <property type="entry name" value="STRUCTURAL CONTITUENT OF CUTICLE"/>
    <property type="match status" value="1"/>
</dbReference>
<name>A0AAV2PII6_MEGNR</name>
<sequence length="219" mass="23221">MSLCILLMALTSVCTALPVPQDMYGLAPPPPPPYDAAPPVPAPVYGAPPPAAEAPPPPESYVEPIHAEPGMPYAYAWEVSDVYSGNDFGQVEESDGNLVQGSYNVVLPDGRKQTVTYEADHEGGYVANVAYEGEAQYPPAPGPYGPPPPGPYGPPPPEPYGPPPPPPPPPPPTPVTEAPPPEPPMTYDVAPPEVRSLYDPDSDASVNADYYAKYDRPRR</sequence>
<dbReference type="PANTHER" id="PTHR12236:SF79">
    <property type="entry name" value="CUTICULAR PROTEIN 50CB-RELATED"/>
    <property type="match status" value="1"/>
</dbReference>
<evidence type="ECO:0000313" key="5">
    <source>
        <dbReference type="EMBL" id="CAL4059531.1"/>
    </source>
</evidence>
<dbReference type="InterPro" id="IPR031311">
    <property type="entry name" value="CHIT_BIND_RR_consensus"/>
</dbReference>
<dbReference type="PROSITE" id="PS51155">
    <property type="entry name" value="CHIT_BIND_RR_2"/>
    <property type="match status" value="1"/>
</dbReference>
<dbReference type="GO" id="GO:0005615">
    <property type="term" value="C:extracellular space"/>
    <property type="evidence" value="ECO:0007669"/>
    <property type="project" value="TreeGrafter"/>
</dbReference>
<proteinExistence type="predicted"/>
<evidence type="ECO:0000256" key="1">
    <source>
        <dbReference type="ARBA" id="ARBA00022460"/>
    </source>
</evidence>
<organism evidence="5 6">
    <name type="scientific">Meganyctiphanes norvegica</name>
    <name type="common">Northern krill</name>
    <name type="synonym">Thysanopoda norvegica</name>
    <dbReference type="NCBI Taxonomy" id="48144"/>
    <lineage>
        <taxon>Eukaryota</taxon>
        <taxon>Metazoa</taxon>
        <taxon>Ecdysozoa</taxon>
        <taxon>Arthropoda</taxon>
        <taxon>Crustacea</taxon>
        <taxon>Multicrustacea</taxon>
        <taxon>Malacostraca</taxon>
        <taxon>Eumalacostraca</taxon>
        <taxon>Eucarida</taxon>
        <taxon>Euphausiacea</taxon>
        <taxon>Euphausiidae</taxon>
        <taxon>Meganyctiphanes</taxon>
    </lineage>
</organism>
<keyword evidence="6" id="KW-1185">Reference proteome</keyword>
<dbReference type="PRINTS" id="PR00947">
    <property type="entry name" value="CUTICLE"/>
</dbReference>
<comment type="caution">
    <text evidence="5">The sequence shown here is derived from an EMBL/GenBank/DDBJ whole genome shotgun (WGS) entry which is preliminary data.</text>
</comment>
<gene>
    <name evidence="5" type="ORF">MNOR_LOCUS653</name>
</gene>
<protein>
    <recommendedName>
        <fullName evidence="7">Cuticle protein</fullName>
    </recommendedName>
</protein>
<evidence type="ECO:0000313" key="6">
    <source>
        <dbReference type="Proteomes" id="UP001497623"/>
    </source>
</evidence>
<dbReference type="Proteomes" id="UP001497623">
    <property type="component" value="Unassembled WGS sequence"/>
</dbReference>
<evidence type="ECO:0000256" key="2">
    <source>
        <dbReference type="PROSITE-ProRule" id="PRU00497"/>
    </source>
</evidence>
<reference evidence="5 6" key="1">
    <citation type="submission" date="2024-05" db="EMBL/GenBank/DDBJ databases">
        <authorList>
            <person name="Wallberg A."/>
        </authorList>
    </citation>
    <scope>NUCLEOTIDE SEQUENCE [LARGE SCALE GENOMIC DNA]</scope>
</reference>
<dbReference type="PROSITE" id="PS00233">
    <property type="entry name" value="CHIT_BIND_RR_1"/>
    <property type="match status" value="1"/>
</dbReference>
<feature type="signal peptide" evidence="4">
    <location>
        <begin position="1"/>
        <end position="16"/>
    </location>
</feature>
<dbReference type="GO" id="GO:0031012">
    <property type="term" value="C:extracellular matrix"/>
    <property type="evidence" value="ECO:0007669"/>
    <property type="project" value="TreeGrafter"/>
</dbReference>
<evidence type="ECO:0000256" key="4">
    <source>
        <dbReference type="SAM" id="SignalP"/>
    </source>
</evidence>
<accession>A0AAV2PII6</accession>
<dbReference type="GO" id="GO:0042302">
    <property type="term" value="F:structural constituent of cuticle"/>
    <property type="evidence" value="ECO:0007669"/>
    <property type="project" value="UniProtKB-UniRule"/>
</dbReference>
<feature type="compositionally biased region" description="Pro residues" evidence="3">
    <location>
        <begin position="138"/>
        <end position="184"/>
    </location>
</feature>
<dbReference type="Pfam" id="PF00379">
    <property type="entry name" value="Chitin_bind_4"/>
    <property type="match status" value="1"/>
</dbReference>
<dbReference type="InterPro" id="IPR051217">
    <property type="entry name" value="Insect_Cuticle_Struc_Prot"/>
</dbReference>
<dbReference type="AlphaFoldDB" id="A0AAV2PII6"/>
<feature type="region of interest" description="Disordered" evidence="3">
    <location>
        <begin position="127"/>
        <end position="219"/>
    </location>
</feature>